<dbReference type="AlphaFoldDB" id="A0A0F8JLG0"/>
<dbReference type="Proteomes" id="UP000034657">
    <property type="component" value="Unassembled WGS sequence"/>
</dbReference>
<evidence type="ECO:0000313" key="3">
    <source>
        <dbReference type="EMBL" id="KKG95821.1"/>
    </source>
</evidence>
<dbReference type="EMBL" id="JJPW01000005">
    <property type="protein sequence ID" value="KKH04018.1"/>
    <property type="molecule type" value="Genomic_DNA"/>
</dbReference>
<name>A0A0F8JLG0_METMZ</name>
<reference evidence="5 6" key="1">
    <citation type="journal article" date="2015" name="ISME J.">
        <title>Genomic and phenotypic differentiation among Methanosarcina mazei populations from Columbia River sediment.</title>
        <authorList>
            <person name="Youngblut N.D."/>
            <person name="Wirth J.S."/>
            <person name="Henriksen J.R."/>
            <person name="Smith M."/>
            <person name="Simon H."/>
            <person name="Metcalf W.W."/>
            <person name="Whitaker R.J."/>
        </authorList>
    </citation>
    <scope>NUCLEOTIDE SEQUENCE [LARGE SCALE GENOMIC DNA]</scope>
    <source>
        <strain evidence="2 8">3.H.M.1A.1</strain>
        <strain evidence="1 7">3.H.M.1B.1</strain>
        <strain evidence="3 5">3.H.M.1B.2</strain>
        <strain evidence="4 6">3.H.M.1B.5</strain>
    </source>
</reference>
<dbReference type="EMBL" id="JJPT01000005">
    <property type="protein sequence ID" value="KKG95448.1"/>
    <property type="molecule type" value="Genomic_DNA"/>
</dbReference>
<dbReference type="EMBL" id="JJPU01000181">
    <property type="protein sequence ID" value="KKG92434.1"/>
    <property type="molecule type" value="Genomic_DNA"/>
</dbReference>
<dbReference type="Proteomes" id="UP000034468">
    <property type="component" value="Unassembled WGS sequence"/>
</dbReference>
<evidence type="ECO:0000313" key="4">
    <source>
        <dbReference type="EMBL" id="KKH04018.1"/>
    </source>
</evidence>
<gene>
    <name evidence="4" type="ORF">DU56_15975</name>
    <name evidence="1" type="ORF">DU66_10580</name>
    <name evidence="3" type="ORF">DU68_16320</name>
    <name evidence="2" type="ORF">DU69_06310</name>
</gene>
<sequence>MNDNYDKSYVDYSTETKNIASGYLSDKTETSLIEIKIDTDKYSINKPRRVIIKARVAND</sequence>
<comment type="caution">
    <text evidence="1">The sequence shown here is derived from an EMBL/GenBank/DDBJ whole genome shotgun (WGS) entry which is preliminary data.</text>
</comment>
<accession>A0A0F8JLG0</accession>
<dbReference type="EMBL" id="JJPV01000134">
    <property type="protein sequence ID" value="KKG95821.1"/>
    <property type="molecule type" value="Genomic_DNA"/>
</dbReference>
<proteinExistence type="predicted"/>
<evidence type="ECO:0000313" key="2">
    <source>
        <dbReference type="EMBL" id="KKG95448.1"/>
    </source>
</evidence>
<evidence type="ECO:0000313" key="8">
    <source>
        <dbReference type="Proteomes" id="UP000034657"/>
    </source>
</evidence>
<evidence type="ECO:0000313" key="1">
    <source>
        <dbReference type="EMBL" id="KKG92434.1"/>
    </source>
</evidence>
<organism evidence="1 7">
    <name type="scientific">Methanosarcina mazei</name>
    <name type="common">Methanosarcina frisia</name>
    <dbReference type="NCBI Taxonomy" id="2209"/>
    <lineage>
        <taxon>Archaea</taxon>
        <taxon>Methanobacteriati</taxon>
        <taxon>Methanobacteriota</taxon>
        <taxon>Stenosarchaea group</taxon>
        <taxon>Methanomicrobia</taxon>
        <taxon>Methanosarcinales</taxon>
        <taxon>Methanosarcinaceae</taxon>
        <taxon>Methanosarcina</taxon>
    </lineage>
</organism>
<protein>
    <submittedName>
        <fullName evidence="1">Uncharacterized protein</fullName>
    </submittedName>
</protein>
<evidence type="ECO:0000313" key="5">
    <source>
        <dbReference type="Proteomes" id="UP000033835"/>
    </source>
</evidence>
<dbReference type="PATRIC" id="fig|2209.45.peg.2343"/>
<evidence type="ECO:0000313" key="6">
    <source>
        <dbReference type="Proteomes" id="UP000034253"/>
    </source>
</evidence>
<evidence type="ECO:0000313" key="7">
    <source>
        <dbReference type="Proteomes" id="UP000034468"/>
    </source>
</evidence>
<dbReference type="Proteomes" id="UP000033835">
    <property type="component" value="Unassembled WGS sequence"/>
</dbReference>
<dbReference type="Proteomes" id="UP000034253">
    <property type="component" value="Unassembled WGS sequence"/>
</dbReference>